<dbReference type="Proteomes" id="UP000247810">
    <property type="component" value="Unassembled WGS sequence"/>
</dbReference>
<reference evidence="2 3" key="1">
    <citation type="submission" date="2018-02" db="EMBL/GenBank/DDBJ databases">
        <title>The genomes of Aspergillus section Nigri reveals drivers in fungal speciation.</title>
        <authorList>
            <consortium name="DOE Joint Genome Institute"/>
            <person name="Vesth T.C."/>
            <person name="Nybo J."/>
            <person name="Theobald S."/>
            <person name="Brandl J."/>
            <person name="Frisvad J.C."/>
            <person name="Nielsen K.F."/>
            <person name="Lyhne E.K."/>
            <person name="Kogle M.E."/>
            <person name="Kuo A."/>
            <person name="Riley R."/>
            <person name="Clum A."/>
            <person name="Nolan M."/>
            <person name="Lipzen A."/>
            <person name="Salamov A."/>
            <person name="Henrissat B."/>
            <person name="Wiebenga A."/>
            <person name="De vries R.P."/>
            <person name="Grigoriev I.V."/>
            <person name="Mortensen U.H."/>
            <person name="Andersen M.R."/>
            <person name="Baker S.E."/>
        </authorList>
    </citation>
    <scope>NUCLEOTIDE SEQUENCE [LARGE SCALE GENOMIC DNA]</scope>
    <source>
        <strain evidence="2 3">CBS 707.79</strain>
    </source>
</reference>
<evidence type="ECO:0000313" key="2">
    <source>
        <dbReference type="EMBL" id="PYH93909.1"/>
    </source>
</evidence>
<evidence type="ECO:0000313" key="3">
    <source>
        <dbReference type="Proteomes" id="UP000247810"/>
    </source>
</evidence>
<dbReference type="AlphaFoldDB" id="A0A319D9B7"/>
<sequence length="134" mass="14655">MPSFYLGSDDDRSIYLAGRVSVTVTVTVTVTQTPARHPPHTSFKKGREEEEEEEAGIVGDWPEFCYLLIYAVLPTHYCLHSDLESPHQASPIPGHALPPRSGPDRSSPPAPPHSWSSWASFMPDAMATPVTLGT</sequence>
<organism evidence="2 3">
    <name type="scientific">Aspergillus ellipticus CBS 707.79</name>
    <dbReference type="NCBI Taxonomy" id="1448320"/>
    <lineage>
        <taxon>Eukaryota</taxon>
        <taxon>Fungi</taxon>
        <taxon>Dikarya</taxon>
        <taxon>Ascomycota</taxon>
        <taxon>Pezizomycotina</taxon>
        <taxon>Eurotiomycetes</taxon>
        <taxon>Eurotiomycetidae</taxon>
        <taxon>Eurotiales</taxon>
        <taxon>Aspergillaceae</taxon>
        <taxon>Aspergillus</taxon>
        <taxon>Aspergillus subgen. Circumdati</taxon>
    </lineage>
</organism>
<feature type="region of interest" description="Disordered" evidence="1">
    <location>
        <begin position="31"/>
        <end position="55"/>
    </location>
</feature>
<name>A0A319D9B7_9EURO</name>
<proteinExistence type="predicted"/>
<feature type="region of interest" description="Disordered" evidence="1">
    <location>
        <begin position="84"/>
        <end position="118"/>
    </location>
</feature>
<dbReference type="EMBL" id="KZ825883">
    <property type="protein sequence ID" value="PYH93909.1"/>
    <property type="molecule type" value="Genomic_DNA"/>
</dbReference>
<dbReference type="VEuPathDB" id="FungiDB:BO71DRAFT_399348"/>
<keyword evidence="3" id="KW-1185">Reference proteome</keyword>
<gene>
    <name evidence="2" type="ORF">BO71DRAFT_399348</name>
</gene>
<evidence type="ECO:0000256" key="1">
    <source>
        <dbReference type="SAM" id="MobiDB-lite"/>
    </source>
</evidence>
<accession>A0A319D9B7</accession>
<protein>
    <submittedName>
        <fullName evidence="2">Uncharacterized protein</fullName>
    </submittedName>
</protein>